<organism evidence="1 2">
    <name type="scientific">Roseofilum halophilum BLCC-M91</name>
    <dbReference type="NCBI Taxonomy" id="3022259"/>
    <lineage>
        <taxon>Bacteria</taxon>
        <taxon>Bacillati</taxon>
        <taxon>Cyanobacteriota</taxon>
        <taxon>Cyanophyceae</taxon>
        <taxon>Desertifilales</taxon>
        <taxon>Desertifilaceae</taxon>
        <taxon>Roseofilum</taxon>
        <taxon>Roseofilum halophilum</taxon>
    </lineage>
</organism>
<evidence type="ECO:0000313" key="2">
    <source>
        <dbReference type="Proteomes" id="UP001231370"/>
    </source>
</evidence>
<accession>A0ABT7BKT9</accession>
<dbReference type="RefSeq" id="WP_283763109.1">
    <property type="nucleotide sequence ID" value="NZ_JAQPOK010000094.1"/>
</dbReference>
<proteinExistence type="predicted"/>
<comment type="caution">
    <text evidence="1">The sequence shown here is derived from an EMBL/GenBank/DDBJ whole genome shotgun (WGS) entry which is preliminary data.</text>
</comment>
<protein>
    <submittedName>
        <fullName evidence="1">Uncharacterized protein</fullName>
    </submittedName>
</protein>
<gene>
    <name evidence="1" type="ORF">PJF56_13110</name>
</gene>
<reference evidence="1 2" key="1">
    <citation type="submission" date="2023-01" db="EMBL/GenBank/DDBJ databases">
        <title>Novel diversity within Roseofilum (Cyanobacteria; Desertifilaceae) from marine benthic mats with descriptions of four novel species.</title>
        <authorList>
            <person name="Wang Y."/>
            <person name="Berthold D.E."/>
            <person name="Hu J."/>
            <person name="Lefler F.W."/>
            <person name="Laughinghouse H.D. IV."/>
        </authorList>
    </citation>
    <scope>NUCLEOTIDE SEQUENCE [LARGE SCALE GENOMIC DNA]</scope>
    <source>
        <strain evidence="1 2">BLCC-M91</strain>
    </source>
</reference>
<name>A0ABT7BKT9_9CYAN</name>
<sequence>MFQSLIDWQGNNMVGAGFKPAPTPMDELRLNDMEDLRRSRYAFRKPIQELRLNLMEEDNWP</sequence>
<dbReference type="EMBL" id="JAQPOK010000094">
    <property type="protein sequence ID" value="MDJ1179805.1"/>
    <property type="molecule type" value="Genomic_DNA"/>
</dbReference>
<dbReference type="Proteomes" id="UP001231370">
    <property type="component" value="Unassembled WGS sequence"/>
</dbReference>
<evidence type="ECO:0000313" key="1">
    <source>
        <dbReference type="EMBL" id="MDJ1179805.1"/>
    </source>
</evidence>
<keyword evidence="2" id="KW-1185">Reference proteome</keyword>